<proteinExistence type="predicted"/>
<dbReference type="AlphaFoldDB" id="A0A2P8CJV6"/>
<feature type="domain" description="Tape measure protein N-terminal" evidence="2">
    <location>
        <begin position="71"/>
        <end position="254"/>
    </location>
</feature>
<dbReference type="Proteomes" id="UP000396862">
    <property type="component" value="Unassembled WGS sequence"/>
</dbReference>
<comment type="caution">
    <text evidence="4">The sequence shown here is derived from an EMBL/GenBank/DDBJ whole genome shotgun (WGS) entry which is preliminary data.</text>
</comment>
<feature type="coiled-coil region" evidence="1">
    <location>
        <begin position="768"/>
        <end position="821"/>
    </location>
</feature>
<reference evidence="3 6" key="2">
    <citation type="submission" date="2019-10" db="EMBL/GenBank/DDBJ databases">
        <title>Prolixibacter strains distinguished by the presence of nitrate reductase genes were adept at nitrate-dependent anaerobic corrosion of metallic iron and carbon steel.</title>
        <authorList>
            <person name="Iino T."/>
            <person name="Shono N."/>
            <person name="Ito K."/>
            <person name="Nakamura R."/>
            <person name="Sueoka K."/>
            <person name="Harayama S."/>
            <person name="Ohkuma M."/>
        </authorList>
    </citation>
    <scope>NUCLEOTIDE SEQUENCE [LARGE SCALE GENOMIC DNA]</scope>
    <source>
        <strain evidence="3 6">MIC1-1</strain>
    </source>
</reference>
<evidence type="ECO:0000313" key="3">
    <source>
        <dbReference type="EMBL" id="GET19878.1"/>
    </source>
</evidence>
<keyword evidence="1" id="KW-0175">Coiled coil</keyword>
<dbReference type="InterPro" id="IPR013491">
    <property type="entry name" value="Tape_meas_N"/>
</dbReference>
<dbReference type="EMBL" id="PYGC01000001">
    <property type="protein sequence ID" value="PSK85256.1"/>
    <property type="molecule type" value="Genomic_DNA"/>
</dbReference>
<sequence length="1090" mass="118716">MSDTGALYFVVDLDVRKLYADIENVNKKIEKMADNSIAQGKRMDDTFRAVGGAIAGYFSLRSMAEFAKQVGSVRGEFEQLDISLQTMLKSKDKADRLMQQVTQFAATTPFELKDISKGTKQLLAFQVGANDIIPTLTELGDLASGLNTPLSELISAYGKVKAKGKLQAEEMNMFLERGIPLVSELAKKYGVAESAIYTMASQSKISFQDLQDVLHKLTADGGMFAGMMEKQSHSILGMVSNLQDSWDLMLNNMGKANQGMIYDTIGFAQTLVANYQSIIDIIKVLIATAGAYKAAEIVAGLIEQAQAAGSLAKALKETAIAQKTLNLLQKASPIGLVVGAFTALITSLALFGKEADKTTEKIDQIKQSAKDAAGEGIDKEIANIDVLLGKLKNVNNQSGDRAKVINTINSQYGSYLKNLLTEKTAYQDIEKALINVKNQLKEKIELEALSQQATSLYKNVRKYQSLIDEVSKMSVDKFNKEFVGKNKDLIKDVMGKYAVGGSIVEGVQGAFRQQFIDNIQYILKRFKDEYNKIIKDINDRTSGKGNGGGGGGGVPGFDEDKFKAQLKAAKKDYQDYASLISEESRKQYVADSKYVTEGKKTFEDYLKDLYEKAKTIGEKIQIEIFAAGEGIKLNSSPIPKKLTPKTGSQLSGGLSNTKQGLETQKLLSQANLKVEKQITEEKKRQQKIFEKNMQTLDNMLYATGHLVAKYSQQLGLTEDQSKVLQDGLNAMSGIADIARGDVLGGSIKIIDSMLSQFLKANEAISVHYENVQKNIEKLVNSVNIANEALANIGSRNIRQNLALINSQISSLTKEAANLAKQLDGQYSGRRNYTGNSGSTAVSYYGIVRDEVASLEESIKTLSSRLLSESISDDQRKAIEAILQSYNELKAQMDSMTQDITGTTVQDLADSIAQAFIDGTDAAESWGKAVDNIIRKVIIDQLTAKLLTKPIQDAIDQLVSDTQGGLTTQEADKFKQSIQNIADQVGPAFEQAQQALADIGINISSTADAASGLAGQVSRSITEDTASELVGLWNRTALDTRAIRDNSKLAITHLAKIEANTGTIARNSDYLKKLDSIDSRLAKLSTSGSRI</sequence>
<dbReference type="Proteomes" id="UP000240621">
    <property type="component" value="Unassembled WGS sequence"/>
</dbReference>
<dbReference type="Pfam" id="PF20155">
    <property type="entry name" value="TMP_3"/>
    <property type="match status" value="1"/>
</dbReference>
<accession>A0A2P8CJV6</accession>
<name>A0A2P8CJV6_9BACT</name>
<organism evidence="4 5">
    <name type="scientific">Prolixibacter denitrificans</name>
    <dbReference type="NCBI Taxonomy" id="1541063"/>
    <lineage>
        <taxon>Bacteria</taxon>
        <taxon>Pseudomonadati</taxon>
        <taxon>Bacteroidota</taxon>
        <taxon>Bacteroidia</taxon>
        <taxon>Marinilabiliales</taxon>
        <taxon>Prolixibacteraceae</taxon>
        <taxon>Prolixibacter</taxon>
    </lineage>
</organism>
<keyword evidence="6" id="KW-1185">Reference proteome</keyword>
<dbReference type="EMBL" id="BLAU01000001">
    <property type="protein sequence ID" value="GET19878.1"/>
    <property type="molecule type" value="Genomic_DNA"/>
</dbReference>
<dbReference type="PANTHER" id="PTHR38812:SF2">
    <property type="entry name" value="MU-LIKE PROPHAGE FLUMU PROTEIN GP42"/>
    <property type="match status" value="1"/>
</dbReference>
<dbReference type="PANTHER" id="PTHR38812">
    <property type="entry name" value="MU-LIKE PROPHAGE FLUMU PROTEIN GP42"/>
    <property type="match status" value="1"/>
</dbReference>
<evidence type="ECO:0000256" key="1">
    <source>
        <dbReference type="SAM" id="Coils"/>
    </source>
</evidence>
<reference evidence="4 5" key="1">
    <citation type="submission" date="2018-03" db="EMBL/GenBank/DDBJ databases">
        <title>Genomic Encyclopedia of Archaeal and Bacterial Type Strains, Phase II (KMG-II): from individual species to whole genera.</title>
        <authorList>
            <person name="Goeker M."/>
        </authorList>
    </citation>
    <scope>NUCLEOTIDE SEQUENCE [LARGE SCALE GENOMIC DNA]</scope>
    <source>
        <strain evidence="4 5">DSM 27267</strain>
    </source>
</reference>
<evidence type="ECO:0000313" key="5">
    <source>
        <dbReference type="Proteomes" id="UP000240621"/>
    </source>
</evidence>
<evidence type="ECO:0000313" key="4">
    <source>
        <dbReference type="EMBL" id="PSK85256.1"/>
    </source>
</evidence>
<protein>
    <submittedName>
        <fullName evidence="4">Tape measure domain-containing protein</fullName>
    </submittedName>
</protein>
<dbReference type="InterPro" id="IPR053058">
    <property type="entry name" value="Mulikevirus_tape_measure"/>
</dbReference>
<evidence type="ECO:0000313" key="6">
    <source>
        <dbReference type="Proteomes" id="UP000396862"/>
    </source>
</evidence>
<gene>
    <name evidence="4" type="ORF">CLV93_101208</name>
    <name evidence="3" type="ORF">JCM18694_01240</name>
</gene>
<dbReference type="NCBIfam" id="TIGR02675">
    <property type="entry name" value="tape_meas_nterm"/>
    <property type="match status" value="1"/>
</dbReference>
<dbReference type="RefSeq" id="WP_106540313.1">
    <property type="nucleotide sequence ID" value="NZ_BLAU01000001.1"/>
</dbReference>
<dbReference type="OrthoDB" id="1414895at2"/>
<evidence type="ECO:0000259" key="2">
    <source>
        <dbReference type="Pfam" id="PF20155"/>
    </source>
</evidence>